<evidence type="ECO:0000259" key="2">
    <source>
        <dbReference type="PROSITE" id="PS50011"/>
    </source>
</evidence>
<dbReference type="Proteomes" id="UP000887561">
    <property type="component" value="Unplaced"/>
</dbReference>
<organism evidence="3 4">
    <name type="scientific">Meloidogyne javanica</name>
    <name type="common">Root-knot nematode worm</name>
    <dbReference type="NCBI Taxonomy" id="6303"/>
    <lineage>
        <taxon>Eukaryota</taxon>
        <taxon>Metazoa</taxon>
        <taxon>Ecdysozoa</taxon>
        <taxon>Nematoda</taxon>
        <taxon>Chromadorea</taxon>
        <taxon>Rhabditida</taxon>
        <taxon>Tylenchina</taxon>
        <taxon>Tylenchomorpha</taxon>
        <taxon>Tylenchoidea</taxon>
        <taxon>Meloidogynidae</taxon>
        <taxon>Meloidogyninae</taxon>
        <taxon>Meloidogyne</taxon>
        <taxon>Meloidogyne incognita group</taxon>
    </lineage>
</organism>
<feature type="region of interest" description="Disordered" evidence="1">
    <location>
        <begin position="357"/>
        <end position="376"/>
    </location>
</feature>
<dbReference type="GO" id="GO:0005524">
    <property type="term" value="F:ATP binding"/>
    <property type="evidence" value="ECO:0007669"/>
    <property type="project" value="InterPro"/>
</dbReference>
<dbReference type="WBParaSite" id="scaffold872_cov204.g1977">
    <property type="protein sequence ID" value="scaffold872_cov204.g1977"/>
    <property type="gene ID" value="scaffold872_cov204.g1977"/>
</dbReference>
<reference evidence="4" key="1">
    <citation type="submission" date="2022-11" db="UniProtKB">
        <authorList>
            <consortium name="WormBaseParasite"/>
        </authorList>
    </citation>
    <scope>IDENTIFICATION</scope>
</reference>
<accession>A0A915NAD9</accession>
<feature type="compositionally biased region" description="Basic and acidic residues" evidence="1">
    <location>
        <begin position="364"/>
        <end position="376"/>
    </location>
</feature>
<evidence type="ECO:0000256" key="1">
    <source>
        <dbReference type="SAM" id="MobiDB-lite"/>
    </source>
</evidence>
<dbReference type="SMART" id="SM00220">
    <property type="entry name" value="S_TKc"/>
    <property type="match status" value="1"/>
</dbReference>
<dbReference type="PROSITE" id="PS50011">
    <property type="entry name" value="PROTEIN_KINASE_DOM"/>
    <property type="match status" value="1"/>
</dbReference>
<dbReference type="AlphaFoldDB" id="A0A915NAD9"/>
<name>A0A915NAD9_MELJA</name>
<protein>
    <submittedName>
        <fullName evidence="4">Protein kinase domain-containing protein</fullName>
    </submittedName>
</protein>
<evidence type="ECO:0000313" key="3">
    <source>
        <dbReference type="Proteomes" id="UP000887561"/>
    </source>
</evidence>
<sequence>MHELNCRVAFKLNFINYPRTLYNAIGVKLSGEGRGVDVQTEKVGLQVLLELAEREEAESKKEFLDLLALELWERGIRIVFGIYHAYYYKDPKAIQIESIKEEIILDKGKTPIYSEDEGSYKDSYKEKSPISPISNNKIELPLKSKCVVLKVAKMEPDEKETNRKLFKNEELVLKHFSSKYKQNGDNICYILRMFASDTEHEKHPKLVLELAEKSLENYWEGQKNNVDEHPSIIKNMLNGIHLDLKLDNFMFVKDNGEGNEHLKLIDFGSSMLLQEGKTYRFKSLALDSDIGYRSPEHKMNTGIRGYMVVLDKLTSLGAKIWPLCLYVDPNYRPSAENLISFMKNECTMRLPNGKQISFNPEVSPPKEECKPSRVTREPAVLKTRRLFTPSKSNLSPRSTI</sequence>
<dbReference type="Pfam" id="PF00069">
    <property type="entry name" value="Pkinase"/>
    <property type="match status" value="1"/>
</dbReference>
<evidence type="ECO:0000313" key="4">
    <source>
        <dbReference type="WBParaSite" id="scaffold872_cov204.g1977"/>
    </source>
</evidence>
<dbReference type="InterPro" id="IPR000719">
    <property type="entry name" value="Prot_kinase_dom"/>
</dbReference>
<proteinExistence type="predicted"/>
<feature type="domain" description="Protein kinase" evidence="2">
    <location>
        <begin position="109"/>
        <end position="400"/>
    </location>
</feature>
<dbReference type="SUPFAM" id="SSF56112">
    <property type="entry name" value="Protein kinase-like (PK-like)"/>
    <property type="match status" value="1"/>
</dbReference>
<dbReference type="GO" id="GO:0004672">
    <property type="term" value="F:protein kinase activity"/>
    <property type="evidence" value="ECO:0007669"/>
    <property type="project" value="InterPro"/>
</dbReference>
<dbReference type="InterPro" id="IPR011009">
    <property type="entry name" value="Kinase-like_dom_sf"/>
</dbReference>
<dbReference type="Gene3D" id="1.10.510.10">
    <property type="entry name" value="Transferase(Phosphotransferase) domain 1"/>
    <property type="match status" value="1"/>
</dbReference>
<keyword evidence="3" id="KW-1185">Reference proteome</keyword>